<accession>A0ABT1S643</accession>
<evidence type="ECO:0000313" key="3">
    <source>
        <dbReference type="Proteomes" id="UP001524478"/>
    </source>
</evidence>
<organism evidence="2 3">
    <name type="scientific">Tissierella carlieri</name>
    <dbReference type="NCBI Taxonomy" id="689904"/>
    <lineage>
        <taxon>Bacteria</taxon>
        <taxon>Bacillati</taxon>
        <taxon>Bacillota</taxon>
        <taxon>Tissierellia</taxon>
        <taxon>Tissierellales</taxon>
        <taxon>Tissierellaceae</taxon>
        <taxon>Tissierella</taxon>
    </lineage>
</organism>
<comment type="caution">
    <text evidence="2">The sequence shown here is derived from an EMBL/GenBank/DDBJ whole genome shotgun (WGS) entry which is preliminary data.</text>
</comment>
<feature type="transmembrane region" description="Helical" evidence="1">
    <location>
        <begin position="194"/>
        <end position="216"/>
    </location>
</feature>
<dbReference type="EMBL" id="JANGAC010000002">
    <property type="protein sequence ID" value="MCQ4921931.1"/>
    <property type="molecule type" value="Genomic_DNA"/>
</dbReference>
<protein>
    <submittedName>
        <fullName evidence="2">DUF998 domain-containing protein</fullName>
    </submittedName>
</protein>
<sequence length="218" mass="24107">MINNMTESFGVSDLGFILLLIATIGDLLIPFFLAPFCKKYNHMTMVMSLLGNRNSPVHLIYNLWLIAAGIMLILGSLKLYAVYLSASNILSQVLLFCVVFYAIGACILSGIFSVGETKALTTLPEKIHGYGSVLGFIALIFVPLIIGIVSMRSNEVVCSVMSFIFFALAILFFALFVMADKARFENTIISNEGIWQILSLLCMYAPIIIVSFKNIFMK</sequence>
<feature type="transmembrane region" description="Helical" evidence="1">
    <location>
        <begin position="127"/>
        <end position="149"/>
    </location>
</feature>
<keyword evidence="1" id="KW-1133">Transmembrane helix</keyword>
<feature type="transmembrane region" description="Helical" evidence="1">
    <location>
        <begin position="12"/>
        <end position="33"/>
    </location>
</feature>
<gene>
    <name evidence="2" type="ORF">NE686_02435</name>
</gene>
<evidence type="ECO:0000256" key="1">
    <source>
        <dbReference type="SAM" id="Phobius"/>
    </source>
</evidence>
<evidence type="ECO:0000313" key="2">
    <source>
        <dbReference type="EMBL" id="MCQ4921931.1"/>
    </source>
</evidence>
<feature type="transmembrane region" description="Helical" evidence="1">
    <location>
        <begin position="93"/>
        <end position="115"/>
    </location>
</feature>
<dbReference type="Pfam" id="PF06197">
    <property type="entry name" value="DUF998"/>
    <property type="match status" value="1"/>
</dbReference>
<feature type="transmembrane region" description="Helical" evidence="1">
    <location>
        <begin position="59"/>
        <end position="81"/>
    </location>
</feature>
<keyword evidence="3" id="KW-1185">Reference proteome</keyword>
<dbReference type="RefSeq" id="WP_256310289.1">
    <property type="nucleotide sequence ID" value="NZ_JANGAC010000002.1"/>
</dbReference>
<keyword evidence="1" id="KW-0812">Transmembrane</keyword>
<reference evidence="2 3" key="1">
    <citation type="submission" date="2022-06" db="EMBL/GenBank/DDBJ databases">
        <title>Isolation of gut microbiota from human fecal samples.</title>
        <authorList>
            <person name="Pamer E.G."/>
            <person name="Barat B."/>
            <person name="Waligurski E."/>
            <person name="Medina S."/>
            <person name="Paddock L."/>
            <person name="Mostad J."/>
        </authorList>
    </citation>
    <scope>NUCLEOTIDE SEQUENCE [LARGE SCALE GENOMIC DNA]</scope>
    <source>
        <strain evidence="2 3">DFI.7.95</strain>
    </source>
</reference>
<proteinExistence type="predicted"/>
<name>A0ABT1S643_9FIRM</name>
<dbReference type="InterPro" id="IPR009339">
    <property type="entry name" value="DUF998"/>
</dbReference>
<feature type="transmembrane region" description="Helical" evidence="1">
    <location>
        <begin position="156"/>
        <end position="179"/>
    </location>
</feature>
<keyword evidence="1" id="KW-0472">Membrane</keyword>
<dbReference type="Proteomes" id="UP001524478">
    <property type="component" value="Unassembled WGS sequence"/>
</dbReference>